<comment type="function">
    <text evidence="5">Component of the exocyst complex involved in the docking of exocytic vesicles with fusion sites on the plasma membrane.</text>
</comment>
<dbReference type="AlphaFoldDB" id="A0A4P9ZJY2"/>
<evidence type="ECO:0000313" key="9">
    <source>
        <dbReference type="Proteomes" id="UP000268162"/>
    </source>
</evidence>
<dbReference type="InterPro" id="IPR048359">
    <property type="entry name" value="EXOC6_Sec15_N"/>
</dbReference>
<evidence type="ECO:0000256" key="3">
    <source>
        <dbReference type="ARBA" id="ARBA00022483"/>
    </source>
</evidence>
<dbReference type="InterPro" id="IPR042044">
    <property type="entry name" value="EXOC6PINT-1/Sec15/Tip20_C_dom2"/>
</dbReference>
<protein>
    <recommendedName>
        <fullName evidence="5">Exocyst complex component SEC15</fullName>
    </recommendedName>
</protein>
<accession>A0A4P9ZJY2</accession>
<dbReference type="GO" id="GO:0016020">
    <property type="term" value="C:membrane"/>
    <property type="evidence" value="ECO:0007669"/>
    <property type="project" value="TreeGrafter"/>
</dbReference>
<dbReference type="GO" id="GO:0090522">
    <property type="term" value="P:vesicle tethering involved in exocytosis"/>
    <property type="evidence" value="ECO:0007669"/>
    <property type="project" value="UniProtKB-UniRule"/>
</dbReference>
<dbReference type="GO" id="GO:0006893">
    <property type="term" value="P:Golgi to plasma membrane transport"/>
    <property type="evidence" value="ECO:0007669"/>
    <property type="project" value="TreeGrafter"/>
</dbReference>
<evidence type="ECO:0000313" key="8">
    <source>
        <dbReference type="EMBL" id="RKP33566.1"/>
    </source>
</evidence>
<dbReference type="InterPro" id="IPR046361">
    <property type="entry name" value="EXOC6/Sec15_C"/>
</dbReference>
<dbReference type="STRING" id="215637.A0A4P9ZJY2"/>
<keyword evidence="9" id="KW-1185">Reference proteome</keyword>
<dbReference type="PANTHER" id="PTHR12702:SF0">
    <property type="entry name" value="EXOCYST COMPLEX COMPONENT 6"/>
    <property type="match status" value="1"/>
</dbReference>
<dbReference type="GO" id="GO:0006886">
    <property type="term" value="P:intracellular protein transport"/>
    <property type="evidence" value="ECO:0007669"/>
    <property type="project" value="InterPro"/>
</dbReference>
<dbReference type="InterPro" id="IPR042045">
    <property type="entry name" value="EXOC6/Sec15_C_dom1"/>
</dbReference>
<evidence type="ECO:0000256" key="4">
    <source>
        <dbReference type="ARBA" id="ARBA00023054"/>
    </source>
</evidence>
<name>A0A4P9ZJY2_9FUNG</name>
<organism evidence="8 9">
    <name type="scientific">Dimargaris cristalligena</name>
    <dbReference type="NCBI Taxonomy" id="215637"/>
    <lineage>
        <taxon>Eukaryota</taxon>
        <taxon>Fungi</taxon>
        <taxon>Fungi incertae sedis</taxon>
        <taxon>Zoopagomycota</taxon>
        <taxon>Kickxellomycotina</taxon>
        <taxon>Dimargaritomycetes</taxon>
        <taxon>Dimargaritales</taxon>
        <taxon>Dimargaritaceae</taxon>
        <taxon>Dimargaris</taxon>
    </lineage>
</organism>
<dbReference type="Gene3D" id="1.10.357.30">
    <property type="entry name" value="Exocyst complex subunit Sec15 C-terminal domain, N-terminal subdomain"/>
    <property type="match status" value="1"/>
</dbReference>
<evidence type="ECO:0000259" key="7">
    <source>
        <dbReference type="Pfam" id="PF20651"/>
    </source>
</evidence>
<dbReference type="PIRSF" id="PIRSF025007">
    <property type="entry name" value="Sec15"/>
    <property type="match status" value="1"/>
</dbReference>
<evidence type="ECO:0000256" key="1">
    <source>
        <dbReference type="ARBA" id="ARBA00007944"/>
    </source>
</evidence>
<gene>
    <name evidence="8" type="ORF">BJ085DRAFT_19393</name>
</gene>
<feature type="domain" description="Exocyst complex subunit EXOC6/Sec15 C-terminal" evidence="6">
    <location>
        <begin position="364"/>
        <end position="697"/>
    </location>
</feature>
<reference evidence="9" key="1">
    <citation type="journal article" date="2018" name="Nat. Microbiol.">
        <title>Leveraging single-cell genomics to expand the fungal tree of life.</title>
        <authorList>
            <person name="Ahrendt S.R."/>
            <person name="Quandt C.A."/>
            <person name="Ciobanu D."/>
            <person name="Clum A."/>
            <person name="Salamov A."/>
            <person name="Andreopoulos B."/>
            <person name="Cheng J.F."/>
            <person name="Woyke T."/>
            <person name="Pelin A."/>
            <person name="Henrissat B."/>
            <person name="Reynolds N.K."/>
            <person name="Benny G.L."/>
            <person name="Smith M.E."/>
            <person name="James T.Y."/>
            <person name="Grigoriev I.V."/>
        </authorList>
    </citation>
    <scope>NUCLEOTIDE SEQUENCE [LARGE SCALE GENOMIC DNA]</scope>
    <source>
        <strain evidence="9">RSA 468</strain>
    </source>
</reference>
<keyword evidence="4" id="KW-0175">Coiled coil</keyword>
<evidence type="ECO:0000256" key="5">
    <source>
        <dbReference type="PIRNR" id="PIRNR025007"/>
    </source>
</evidence>
<dbReference type="Gene3D" id="1.20.58.670">
    <property type="entry name" value="Dsl1p vesicle tethering complex, Tip20p subunit, domain D"/>
    <property type="match status" value="1"/>
</dbReference>
<evidence type="ECO:0000256" key="2">
    <source>
        <dbReference type="ARBA" id="ARBA00022448"/>
    </source>
</evidence>
<keyword evidence="2 5" id="KW-0813">Transport</keyword>
<feature type="domain" description="Exocyst complex component EXOC6/Sec15 N-terminal" evidence="7">
    <location>
        <begin position="22"/>
        <end position="189"/>
    </location>
</feature>
<dbReference type="Pfam" id="PF20651">
    <property type="entry name" value="EXOC6_Sec15_N"/>
    <property type="match status" value="1"/>
</dbReference>
<dbReference type="Proteomes" id="UP000268162">
    <property type="component" value="Unassembled WGS sequence"/>
</dbReference>
<proteinExistence type="inferred from homology"/>
<comment type="similarity">
    <text evidence="1 5">Belongs to the SEC15 family.</text>
</comment>
<dbReference type="EMBL" id="ML003738">
    <property type="protein sequence ID" value="RKP33566.1"/>
    <property type="molecule type" value="Genomic_DNA"/>
</dbReference>
<sequence length="697" mass="80357">MGPAIQTICQTGREQAFINEVAGFVERKEGEIERLCNTHYQDFIKAVEELLLVRQGTVALKEDVLRLNGELQVSGEDLVAKRAKLYAAQRIRENLQLGIDQLQRCLHVLKLANKVRIQLEHRNYYTGLRTLEELEDVHLRKVAKYEFAKHMEKWIPLMKENIKSSVMSDLKEWLFNLREQSRMVGQLAMREANELQAKSPKGENVDTALELVLDEENGLDLLEDNRVTIDFKPLYQCIHIYEKLGRKNEFKKHYEEDRQAQVDLILKAKIDTTPEGKKALGDMLQEIVGFFIVEHRVAYTTREFRSKARVEVLWTMVAERITRAISDTIRQCSDIDALSEVKQSTMLFVPALERYMFDTRKPRELTQILIERCAALTLLTCGTQFKERAADKGFQPMTIHDEKEYKVLRGLYKFPEEPDARKQGQVFPRALPFGSVIPLICADIKRGVDQFYGFAVNEAGQPVVPQVDTIVQNAVDALLGRTVPDVLRGELKSTSMLQVVQLNANIEHFDHVCGEFEKFLTDRRQDKIKLKARDAFDDVRKQAEKRIFELINGKLDAFLAASDYDWQVSSSCLLVELVSYLKEMFTTALVHLPVNIKSLVTFEAMDHLATSMNELLLGSKVKKFNSNFVANMDVDVSFLERFLEELGDPMMLDIFVELRQVITLLLSNNQEEYLDMQIRNRKYSRLKPAMVMALFEK</sequence>
<keyword evidence="3 5" id="KW-0268">Exocytosis</keyword>
<dbReference type="GO" id="GO:0000145">
    <property type="term" value="C:exocyst"/>
    <property type="evidence" value="ECO:0007669"/>
    <property type="project" value="UniProtKB-UniRule"/>
</dbReference>
<dbReference type="InterPro" id="IPR007225">
    <property type="entry name" value="EXOC6/Sec15"/>
</dbReference>
<dbReference type="Pfam" id="PF04091">
    <property type="entry name" value="Sec15_C"/>
    <property type="match status" value="1"/>
</dbReference>
<evidence type="ECO:0000259" key="6">
    <source>
        <dbReference type="Pfam" id="PF04091"/>
    </source>
</evidence>
<dbReference type="PANTHER" id="PTHR12702">
    <property type="entry name" value="SEC15"/>
    <property type="match status" value="1"/>
</dbReference>